<organism evidence="3">
    <name type="scientific">bioreactor metagenome</name>
    <dbReference type="NCBI Taxonomy" id="1076179"/>
    <lineage>
        <taxon>unclassified sequences</taxon>
        <taxon>metagenomes</taxon>
        <taxon>ecological metagenomes</taxon>
    </lineage>
</organism>
<dbReference type="InterPro" id="IPR029787">
    <property type="entry name" value="Nucleotide_cyclase"/>
</dbReference>
<dbReference type="PROSITE" id="PS50883">
    <property type="entry name" value="EAL"/>
    <property type="match status" value="1"/>
</dbReference>
<dbReference type="InterPro" id="IPR052155">
    <property type="entry name" value="Biofilm_reg_signaling"/>
</dbReference>
<dbReference type="PROSITE" id="PS50887">
    <property type="entry name" value="GGDEF"/>
    <property type="match status" value="1"/>
</dbReference>
<dbReference type="AlphaFoldDB" id="A0A645A8U0"/>
<name>A0A645A8U0_9ZZZZ</name>
<accession>A0A645A8U0</accession>
<dbReference type="Pfam" id="PF00563">
    <property type="entry name" value="EAL"/>
    <property type="match status" value="1"/>
</dbReference>
<dbReference type="EMBL" id="VSSQ01012483">
    <property type="protein sequence ID" value="MPM49336.1"/>
    <property type="molecule type" value="Genomic_DNA"/>
</dbReference>
<dbReference type="InterPro" id="IPR043128">
    <property type="entry name" value="Rev_trsase/Diguanyl_cyclase"/>
</dbReference>
<feature type="domain" description="GGDEF" evidence="2">
    <location>
        <begin position="84"/>
        <end position="216"/>
    </location>
</feature>
<evidence type="ECO:0000259" key="2">
    <source>
        <dbReference type="PROSITE" id="PS50887"/>
    </source>
</evidence>
<sequence>MAKAGRRLGFLSFTRNESLPGRDEPPTLLLSIAANAIADTLVRLEDNRKIEWTAYHDGLTGLPNRLLFGRRLDQAIAQAEEAGGALGVAYVDLDSFKSINDTIGHQAGNQLIIDAASQLSGCTREGDCAARFGGDEFVLLLHVSGVDELTEKVQAVLSAVQKPIALCGQDYFITCSIGVALYPRDGTDARALLKNADLAMYQAKSQGKNQFALCSQLLKDRVRDSTRLTNLLFRALERSQLLVYYQPQVSLQSRQIVGLEALLRWRLPEEGFVGPQVFIPLAEQTGLIYSIGAWVLETACRDCRRWQDMGFPALRVAVNISVQQIENKQFSALVAETLERTGLASGHLELEVTESVANSRAVNMVERMNQLKALGVSLSIDDFGTGYSSLERLKLMPIDRIKMDIQFVQGIEKSEKDRAIAQVIIDLAKSLDMKVIAEGVETEEQLDFLRQRACDEVQGYYYYKPLPAPELEELLRIQPPLNHNAALAGQN</sequence>
<dbReference type="Gene3D" id="3.20.20.450">
    <property type="entry name" value="EAL domain"/>
    <property type="match status" value="1"/>
</dbReference>
<dbReference type="SMART" id="SM00052">
    <property type="entry name" value="EAL"/>
    <property type="match status" value="1"/>
</dbReference>
<dbReference type="Pfam" id="PF00990">
    <property type="entry name" value="GGDEF"/>
    <property type="match status" value="1"/>
</dbReference>
<dbReference type="InterPro" id="IPR035919">
    <property type="entry name" value="EAL_sf"/>
</dbReference>
<dbReference type="SUPFAM" id="SSF141868">
    <property type="entry name" value="EAL domain-like"/>
    <property type="match status" value="1"/>
</dbReference>
<dbReference type="CDD" id="cd01948">
    <property type="entry name" value="EAL"/>
    <property type="match status" value="1"/>
</dbReference>
<evidence type="ECO:0000259" key="1">
    <source>
        <dbReference type="PROSITE" id="PS50883"/>
    </source>
</evidence>
<dbReference type="SMART" id="SM00267">
    <property type="entry name" value="GGDEF"/>
    <property type="match status" value="1"/>
</dbReference>
<proteinExistence type="predicted"/>
<gene>
    <name evidence="3" type="ORF">SDC9_96065</name>
</gene>
<dbReference type="PANTHER" id="PTHR44757:SF2">
    <property type="entry name" value="BIOFILM ARCHITECTURE MAINTENANCE PROTEIN MBAA"/>
    <property type="match status" value="1"/>
</dbReference>
<dbReference type="SUPFAM" id="SSF55073">
    <property type="entry name" value="Nucleotide cyclase"/>
    <property type="match status" value="1"/>
</dbReference>
<protein>
    <submittedName>
        <fullName evidence="3">Putative signaling protein</fullName>
    </submittedName>
</protein>
<dbReference type="NCBIfam" id="TIGR00254">
    <property type="entry name" value="GGDEF"/>
    <property type="match status" value="1"/>
</dbReference>
<dbReference type="FunFam" id="3.20.20.450:FF:000001">
    <property type="entry name" value="Cyclic di-GMP phosphodiesterase yahA"/>
    <property type="match status" value="1"/>
</dbReference>
<dbReference type="InterPro" id="IPR000160">
    <property type="entry name" value="GGDEF_dom"/>
</dbReference>
<dbReference type="FunFam" id="3.30.70.270:FF:000001">
    <property type="entry name" value="Diguanylate cyclase domain protein"/>
    <property type="match status" value="1"/>
</dbReference>
<dbReference type="PANTHER" id="PTHR44757">
    <property type="entry name" value="DIGUANYLATE CYCLASE DGCP"/>
    <property type="match status" value="1"/>
</dbReference>
<evidence type="ECO:0000313" key="3">
    <source>
        <dbReference type="EMBL" id="MPM49336.1"/>
    </source>
</evidence>
<reference evidence="3" key="1">
    <citation type="submission" date="2019-08" db="EMBL/GenBank/DDBJ databases">
        <authorList>
            <person name="Kucharzyk K."/>
            <person name="Murdoch R.W."/>
            <person name="Higgins S."/>
            <person name="Loffler F."/>
        </authorList>
    </citation>
    <scope>NUCLEOTIDE SEQUENCE</scope>
</reference>
<feature type="domain" description="EAL" evidence="1">
    <location>
        <begin position="225"/>
        <end position="479"/>
    </location>
</feature>
<comment type="caution">
    <text evidence="3">The sequence shown here is derived from an EMBL/GenBank/DDBJ whole genome shotgun (WGS) entry which is preliminary data.</text>
</comment>
<dbReference type="Gene3D" id="3.30.70.270">
    <property type="match status" value="1"/>
</dbReference>
<dbReference type="InterPro" id="IPR001633">
    <property type="entry name" value="EAL_dom"/>
</dbReference>
<dbReference type="CDD" id="cd01949">
    <property type="entry name" value="GGDEF"/>
    <property type="match status" value="1"/>
</dbReference>